<accession>A0A9P6AKG5</accession>
<keyword evidence="2" id="KW-1185">Reference proteome</keyword>
<sequence length="358" mass="39203">MAVKAVQVDSFLGSSHSRGHRSRKKLIPILSSPSNFIDDLCLNLAGTSRLCHSPSISAFKPDDINEYEYADIPWSKTKLLLSGPTRPYRVPALFLGPSPYRVPALFPAGFLRTLSSPALLPTHPFEVRAISLNPAVSPAPTHPLIPELFLEVPRCFSGSIMHLSESRAISSGSLRILESQRCFSGSSRNLSSPAPISPEAPALSPRVPPLFSKPAVPFLGPQCLSLDSHDPLSLLFGSSNSVPSSRQLSRLHLAPPRLPRSFSKSLSLPTTFSSPLNSWRSFFRVRFSFTDFGAVYPDKHDPTVYFFARIDGIRYRNMHADGPMFLAEIILGLTVFGGIDPTQCPNPFFSCDFSPPPS</sequence>
<gene>
    <name evidence="1" type="ORF">BS47DRAFT_1398551</name>
</gene>
<comment type="caution">
    <text evidence="1">The sequence shown here is derived from an EMBL/GenBank/DDBJ whole genome shotgun (WGS) entry which is preliminary data.</text>
</comment>
<evidence type="ECO:0000313" key="2">
    <source>
        <dbReference type="Proteomes" id="UP000886523"/>
    </source>
</evidence>
<protein>
    <submittedName>
        <fullName evidence="1">Uncharacterized protein</fullName>
    </submittedName>
</protein>
<dbReference type="EMBL" id="MU129079">
    <property type="protein sequence ID" value="KAF9507477.1"/>
    <property type="molecule type" value="Genomic_DNA"/>
</dbReference>
<evidence type="ECO:0000313" key="1">
    <source>
        <dbReference type="EMBL" id="KAF9507477.1"/>
    </source>
</evidence>
<organism evidence="1 2">
    <name type="scientific">Hydnum rufescens UP504</name>
    <dbReference type="NCBI Taxonomy" id="1448309"/>
    <lineage>
        <taxon>Eukaryota</taxon>
        <taxon>Fungi</taxon>
        <taxon>Dikarya</taxon>
        <taxon>Basidiomycota</taxon>
        <taxon>Agaricomycotina</taxon>
        <taxon>Agaricomycetes</taxon>
        <taxon>Cantharellales</taxon>
        <taxon>Hydnaceae</taxon>
        <taxon>Hydnum</taxon>
    </lineage>
</organism>
<name>A0A9P6AKG5_9AGAM</name>
<reference evidence="1" key="1">
    <citation type="journal article" date="2020" name="Nat. Commun.">
        <title>Large-scale genome sequencing of mycorrhizal fungi provides insights into the early evolution of symbiotic traits.</title>
        <authorList>
            <person name="Miyauchi S."/>
            <person name="Kiss E."/>
            <person name="Kuo A."/>
            <person name="Drula E."/>
            <person name="Kohler A."/>
            <person name="Sanchez-Garcia M."/>
            <person name="Morin E."/>
            <person name="Andreopoulos B."/>
            <person name="Barry K.W."/>
            <person name="Bonito G."/>
            <person name="Buee M."/>
            <person name="Carver A."/>
            <person name="Chen C."/>
            <person name="Cichocki N."/>
            <person name="Clum A."/>
            <person name="Culley D."/>
            <person name="Crous P.W."/>
            <person name="Fauchery L."/>
            <person name="Girlanda M."/>
            <person name="Hayes R.D."/>
            <person name="Keri Z."/>
            <person name="LaButti K."/>
            <person name="Lipzen A."/>
            <person name="Lombard V."/>
            <person name="Magnuson J."/>
            <person name="Maillard F."/>
            <person name="Murat C."/>
            <person name="Nolan M."/>
            <person name="Ohm R.A."/>
            <person name="Pangilinan J."/>
            <person name="Pereira M.F."/>
            <person name="Perotto S."/>
            <person name="Peter M."/>
            <person name="Pfister S."/>
            <person name="Riley R."/>
            <person name="Sitrit Y."/>
            <person name="Stielow J.B."/>
            <person name="Szollosi G."/>
            <person name="Zifcakova L."/>
            <person name="Stursova M."/>
            <person name="Spatafora J.W."/>
            <person name="Tedersoo L."/>
            <person name="Vaario L.M."/>
            <person name="Yamada A."/>
            <person name="Yan M."/>
            <person name="Wang P."/>
            <person name="Xu J."/>
            <person name="Bruns T."/>
            <person name="Baldrian P."/>
            <person name="Vilgalys R."/>
            <person name="Dunand C."/>
            <person name="Henrissat B."/>
            <person name="Grigoriev I.V."/>
            <person name="Hibbett D."/>
            <person name="Nagy L.G."/>
            <person name="Martin F.M."/>
        </authorList>
    </citation>
    <scope>NUCLEOTIDE SEQUENCE</scope>
    <source>
        <strain evidence="1">UP504</strain>
    </source>
</reference>
<proteinExistence type="predicted"/>
<dbReference type="AlphaFoldDB" id="A0A9P6AKG5"/>
<dbReference type="Proteomes" id="UP000886523">
    <property type="component" value="Unassembled WGS sequence"/>
</dbReference>